<evidence type="ECO:0000256" key="1">
    <source>
        <dbReference type="ARBA" id="ARBA00004651"/>
    </source>
</evidence>
<dbReference type="PANTHER" id="PTHR23513">
    <property type="entry name" value="INTEGRAL MEMBRANE EFFLUX PROTEIN-RELATED"/>
    <property type="match status" value="1"/>
</dbReference>
<dbReference type="AlphaFoldDB" id="A0A1N6Z6C1"/>
<feature type="transmembrane region" description="Helical" evidence="7">
    <location>
        <begin position="307"/>
        <end position="326"/>
    </location>
</feature>
<dbReference type="Pfam" id="PF05977">
    <property type="entry name" value="MFS_3"/>
    <property type="match status" value="1"/>
</dbReference>
<dbReference type="InterPro" id="IPR020846">
    <property type="entry name" value="MFS_dom"/>
</dbReference>
<evidence type="ECO:0000256" key="6">
    <source>
        <dbReference type="ARBA" id="ARBA00023136"/>
    </source>
</evidence>
<feature type="domain" description="Major facilitator superfamily (MFS) profile" evidence="8">
    <location>
        <begin position="9"/>
        <end position="399"/>
    </location>
</feature>
<feature type="transmembrane region" description="Helical" evidence="7">
    <location>
        <begin position="156"/>
        <end position="186"/>
    </location>
</feature>
<comment type="subcellular location">
    <subcellularLocation>
        <location evidence="1">Cell membrane</location>
        <topology evidence="1">Multi-pass membrane protein</topology>
    </subcellularLocation>
</comment>
<keyword evidence="4 7" id="KW-0812">Transmembrane</keyword>
<feature type="transmembrane region" description="Helical" evidence="7">
    <location>
        <begin position="130"/>
        <end position="150"/>
    </location>
</feature>
<evidence type="ECO:0000256" key="3">
    <source>
        <dbReference type="ARBA" id="ARBA00022475"/>
    </source>
</evidence>
<keyword evidence="5 7" id="KW-1133">Transmembrane helix</keyword>
<feature type="transmembrane region" description="Helical" evidence="7">
    <location>
        <begin position="222"/>
        <end position="246"/>
    </location>
</feature>
<dbReference type="Gene3D" id="1.20.1250.20">
    <property type="entry name" value="MFS general substrate transporter like domains"/>
    <property type="match status" value="1"/>
</dbReference>
<evidence type="ECO:0000256" key="7">
    <source>
        <dbReference type="SAM" id="Phobius"/>
    </source>
</evidence>
<evidence type="ECO:0000256" key="5">
    <source>
        <dbReference type="ARBA" id="ARBA00022989"/>
    </source>
</evidence>
<dbReference type="PANTHER" id="PTHR23513:SF11">
    <property type="entry name" value="STAPHYLOFERRIN A TRANSPORTER"/>
    <property type="match status" value="1"/>
</dbReference>
<dbReference type="SUPFAM" id="SSF103473">
    <property type="entry name" value="MFS general substrate transporter"/>
    <property type="match status" value="1"/>
</dbReference>
<dbReference type="InterPro" id="IPR010290">
    <property type="entry name" value="TM_effector"/>
</dbReference>
<feature type="transmembrane region" description="Helical" evidence="7">
    <location>
        <begin position="258"/>
        <end position="277"/>
    </location>
</feature>
<name>A0A1N6Z6C1_9ACTN</name>
<dbReference type="STRING" id="1198245.SAMN05444858_107197"/>
<dbReference type="CDD" id="cd06173">
    <property type="entry name" value="MFS_MefA_like"/>
    <property type="match status" value="1"/>
</dbReference>
<protein>
    <submittedName>
        <fullName evidence="9">Predicted arabinose efflux permease, MFS family</fullName>
    </submittedName>
</protein>
<sequence>MFQSLQVRNYRLFATGQLIKLLGVWMMYIAQDWLVLDLSDNSATALGVVTALQFTPVLLLTLISGRLADRYDKRILLFVANTFWTVLALGMSMLVITGLAQLWHVFAFALLLGVANAVETPVRQSFVSELVGVPLLPNALSLNAAVFNSARIIGPAIAGVAIAVFDVGPVFIITAVSSIAPLVNVVRMRTSELYRDALPPRDERAEARVIDGLRYVWHRPDLLLPMVVMSVIGMSLFNFQLTLAALAKTVFHTGAASFGLFTTALALGALGGALAGTGRRSRPSIWLVLGAAIACASFGTLVGLSQVYWLVAVLLVPTGFFMVFFAQAANQRVQLGVDAAFRGRVMALWVLVFLGTNPVGAPVIGWVAETFGAGAAIWIGALISLATALLALAWQLRRSGARLRFQVLPMPRFYVTQTES</sequence>
<proteinExistence type="predicted"/>
<feature type="transmembrane region" description="Helical" evidence="7">
    <location>
        <begin position="42"/>
        <end position="63"/>
    </location>
</feature>
<keyword evidence="10" id="KW-1185">Reference proteome</keyword>
<feature type="transmembrane region" description="Helical" evidence="7">
    <location>
        <begin position="284"/>
        <end position="301"/>
    </location>
</feature>
<reference evidence="9 10" key="1">
    <citation type="submission" date="2017-01" db="EMBL/GenBank/DDBJ databases">
        <authorList>
            <person name="Mah S.A."/>
            <person name="Swanson W.J."/>
            <person name="Moy G.W."/>
            <person name="Vacquier V.D."/>
        </authorList>
    </citation>
    <scope>NUCLEOTIDE SEQUENCE [LARGE SCALE GENOMIC DNA]</scope>
    <source>
        <strain evidence="9 10">DSM 45758</strain>
    </source>
</reference>
<evidence type="ECO:0000313" key="9">
    <source>
        <dbReference type="EMBL" id="SIR22355.1"/>
    </source>
</evidence>
<organism evidence="9 10">
    <name type="scientific">Micromonospora avicenniae</name>
    <dbReference type="NCBI Taxonomy" id="1198245"/>
    <lineage>
        <taxon>Bacteria</taxon>
        <taxon>Bacillati</taxon>
        <taxon>Actinomycetota</taxon>
        <taxon>Actinomycetes</taxon>
        <taxon>Micromonosporales</taxon>
        <taxon>Micromonosporaceae</taxon>
        <taxon>Micromonospora</taxon>
    </lineage>
</organism>
<dbReference type="InterPro" id="IPR036259">
    <property type="entry name" value="MFS_trans_sf"/>
</dbReference>
<evidence type="ECO:0000256" key="4">
    <source>
        <dbReference type="ARBA" id="ARBA00022692"/>
    </source>
</evidence>
<feature type="transmembrane region" description="Helical" evidence="7">
    <location>
        <begin position="347"/>
        <end position="367"/>
    </location>
</feature>
<dbReference type="EMBL" id="FTNF01000007">
    <property type="protein sequence ID" value="SIR22355.1"/>
    <property type="molecule type" value="Genomic_DNA"/>
</dbReference>
<gene>
    <name evidence="9" type="ORF">SAMN05444858_107197</name>
</gene>
<keyword evidence="3" id="KW-1003">Cell membrane</keyword>
<evidence type="ECO:0000256" key="2">
    <source>
        <dbReference type="ARBA" id="ARBA00022448"/>
    </source>
</evidence>
<keyword evidence="2" id="KW-0813">Transport</keyword>
<feature type="transmembrane region" description="Helical" evidence="7">
    <location>
        <begin position="12"/>
        <end position="30"/>
    </location>
</feature>
<dbReference type="PROSITE" id="PS50850">
    <property type="entry name" value="MFS"/>
    <property type="match status" value="1"/>
</dbReference>
<feature type="transmembrane region" description="Helical" evidence="7">
    <location>
        <begin position="102"/>
        <end position="118"/>
    </location>
</feature>
<keyword evidence="6 7" id="KW-0472">Membrane</keyword>
<accession>A0A1N6Z6C1</accession>
<dbReference type="GO" id="GO:0022857">
    <property type="term" value="F:transmembrane transporter activity"/>
    <property type="evidence" value="ECO:0007669"/>
    <property type="project" value="InterPro"/>
</dbReference>
<evidence type="ECO:0000313" key="10">
    <source>
        <dbReference type="Proteomes" id="UP000186004"/>
    </source>
</evidence>
<dbReference type="GO" id="GO:0005886">
    <property type="term" value="C:plasma membrane"/>
    <property type="evidence" value="ECO:0007669"/>
    <property type="project" value="UniProtKB-SubCell"/>
</dbReference>
<feature type="transmembrane region" description="Helical" evidence="7">
    <location>
        <begin position="373"/>
        <end position="394"/>
    </location>
</feature>
<feature type="transmembrane region" description="Helical" evidence="7">
    <location>
        <begin position="75"/>
        <end position="96"/>
    </location>
</feature>
<evidence type="ECO:0000259" key="8">
    <source>
        <dbReference type="PROSITE" id="PS50850"/>
    </source>
</evidence>
<dbReference type="Proteomes" id="UP000186004">
    <property type="component" value="Unassembled WGS sequence"/>
</dbReference>